<comment type="similarity">
    <text evidence="2">Belongs to the TRIM/RBCC family.</text>
</comment>
<feature type="coiled-coil region" evidence="9">
    <location>
        <begin position="249"/>
        <end position="291"/>
    </location>
</feature>
<dbReference type="GeneID" id="117352361"/>
<dbReference type="KEGG" id="gsh:117352361"/>
<dbReference type="RefSeq" id="XP_033784689.1">
    <property type="nucleotide sequence ID" value="XM_033928798.1"/>
</dbReference>
<dbReference type="GO" id="GO:0061630">
    <property type="term" value="F:ubiquitin protein ligase activity"/>
    <property type="evidence" value="ECO:0007669"/>
    <property type="project" value="UniProtKB-EC"/>
</dbReference>
<dbReference type="RefSeq" id="XP_033784686.1">
    <property type="nucleotide sequence ID" value="XM_033928795.1"/>
</dbReference>
<evidence type="ECO:0000256" key="10">
    <source>
        <dbReference type="SAM" id="MobiDB-lite"/>
    </source>
</evidence>
<dbReference type="SMART" id="SM00184">
    <property type="entry name" value="RING"/>
    <property type="match status" value="2"/>
</dbReference>
<dbReference type="PROSITE" id="PS00518">
    <property type="entry name" value="ZF_RING_1"/>
    <property type="match status" value="1"/>
</dbReference>
<keyword evidence="13" id="KW-1185">Reference proteome</keyword>
<keyword evidence="6 8" id="KW-0863">Zinc-finger</keyword>
<dbReference type="PROSITE" id="PS50119">
    <property type="entry name" value="ZF_BBOX"/>
    <property type="match status" value="2"/>
</dbReference>
<dbReference type="GO" id="GO:0060340">
    <property type="term" value="P:positive regulation of type I interferon-mediated signaling pathway"/>
    <property type="evidence" value="ECO:0007669"/>
    <property type="project" value="TreeGrafter"/>
</dbReference>
<comment type="catalytic activity">
    <reaction evidence="1">
        <text>S-ubiquitinyl-[E2 ubiquitin-conjugating enzyme]-L-cysteine + [acceptor protein]-L-lysine = [E2 ubiquitin-conjugating enzyme]-L-cysteine + N(6)-ubiquitinyl-[acceptor protein]-L-lysine.</text>
        <dbReference type="EC" id="2.3.2.27"/>
    </reaction>
</comment>
<evidence type="ECO:0000313" key="14">
    <source>
        <dbReference type="RefSeq" id="XP_033784686.1"/>
    </source>
</evidence>
<dbReference type="InterPro" id="IPR027370">
    <property type="entry name" value="Znf-RING_euk"/>
</dbReference>
<dbReference type="Pfam" id="PF13445">
    <property type="entry name" value="zf-RING_UBOX"/>
    <property type="match status" value="1"/>
</dbReference>
<dbReference type="GO" id="GO:0005654">
    <property type="term" value="C:nucleoplasm"/>
    <property type="evidence" value="ECO:0007669"/>
    <property type="project" value="TreeGrafter"/>
</dbReference>
<evidence type="ECO:0000256" key="4">
    <source>
        <dbReference type="ARBA" id="ARBA00022553"/>
    </source>
</evidence>
<dbReference type="AlphaFoldDB" id="A0A6P8QD36"/>
<reference evidence="14 15" key="1">
    <citation type="submission" date="2025-04" db="UniProtKB">
        <authorList>
            <consortium name="RefSeq"/>
        </authorList>
    </citation>
    <scope>IDENTIFICATION</scope>
</reference>
<keyword evidence="7" id="KW-0862">Zinc</keyword>
<dbReference type="Gene3D" id="2.120.10.30">
    <property type="entry name" value="TolB, C-terminal domain"/>
    <property type="match status" value="1"/>
</dbReference>
<accession>A0A6P8QD36</accession>
<protein>
    <recommendedName>
        <fullName evidence="3">RING-type E3 ubiquitin transferase</fullName>
        <ecNumber evidence="3">2.3.2.27</ecNumber>
    </recommendedName>
</protein>
<feature type="domain" description="RING-type" evidence="11">
    <location>
        <begin position="19"/>
        <end position="58"/>
    </location>
</feature>
<dbReference type="SMART" id="SM00336">
    <property type="entry name" value="BBOX"/>
    <property type="match status" value="2"/>
</dbReference>
<keyword evidence="9" id="KW-0175">Coiled coil</keyword>
<evidence type="ECO:0000256" key="2">
    <source>
        <dbReference type="ARBA" id="ARBA00008518"/>
    </source>
</evidence>
<dbReference type="InterPro" id="IPR047153">
    <property type="entry name" value="TRIM45/56/19-like"/>
</dbReference>
<dbReference type="SUPFAM" id="SSF57845">
    <property type="entry name" value="B-box zinc-binding domain"/>
    <property type="match status" value="1"/>
</dbReference>
<feature type="region of interest" description="Disordered" evidence="10">
    <location>
        <begin position="370"/>
        <end position="399"/>
    </location>
</feature>
<evidence type="ECO:0000256" key="1">
    <source>
        <dbReference type="ARBA" id="ARBA00000900"/>
    </source>
</evidence>
<dbReference type="Proteomes" id="UP000515159">
    <property type="component" value="Chromosome 19"/>
</dbReference>
<evidence type="ECO:0000259" key="12">
    <source>
        <dbReference type="PROSITE" id="PS50119"/>
    </source>
</evidence>
<dbReference type="InterPro" id="IPR011042">
    <property type="entry name" value="6-blade_b-propeller_TolB-like"/>
</dbReference>
<dbReference type="GO" id="GO:0045087">
    <property type="term" value="P:innate immune response"/>
    <property type="evidence" value="ECO:0007669"/>
    <property type="project" value="TreeGrafter"/>
</dbReference>
<name>A0A6P8QD36_GEOSA</name>
<dbReference type="PROSITE" id="PS50089">
    <property type="entry name" value="ZF_RING_2"/>
    <property type="match status" value="1"/>
</dbReference>
<dbReference type="SUPFAM" id="SSF57850">
    <property type="entry name" value="RING/U-box"/>
    <property type="match status" value="1"/>
</dbReference>
<dbReference type="InterPro" id="IPR001841">
    <property type="entry name" value="Znf_RING"/>
</dbReference>
<dbReference type="SUPFAM" id="SSF50969">
    <property type="entry name" value="YVTN repeat-like/Quinoprotein amine dehydrogenase"/>
    <property type="match status" value="1"/>
</dbReference>
<evidence type="ECO:0000313" key="15">
    <source>
        <dbReference type="RefSeq" id="XP_033784689.1"/>
    </source>
</evidence>
<keyword evidence="4" id="KW-0597">Phosphoprotein</keyword>
<evidence type="ECO:0000256" key="7">
    <source>
        <dbReference type="ARBA" id="ARBA00022833"/>
    </source>
</evidence>
<evidence type="ECO:0000256" key="5">
    <source>
        <dbReference type="ARBA" id="ARBA00022723"/>
    </source>
</evidence>
<evidence type="ECO:0000256" key="8">
    <source>
        <dbReference type="PROSITE-ProRule" id="PRU00024"/>
    </source>
</evidence>
<evidence type="ECO:0000259" key="11">
    <source>
        <dbReference type="PROSITE" id="PS50089"/>
    </source>
</evidence>
<dbReference type="Pfam" id="PF00643">
    <property type="entry name" value="zf-B_box"/>
    <property type="match status" value="1"/>
</dbReference>
<evidence type="ECO:0000256" key="9">
    <source>
        <dbReference type="SAM" id="Coils"/>
    </source>
</evidence>
<proteinExistence type="inferred from homology"/>
<dbReference type="Gene3D" id="3.30.160.60">
    <property type="entry name" value="Classic Zinc Finger"/>
    <property type="match status" value="1"/>
</dbReference>
<evidence type="ECO:0000313" key="13">
    <source>
        <dbReference type="Proteomes" id="UP000515159"/>
    </source>
</evidence>
<keyword evidence="5" id="KW-0479">Metal-binding</keyword>
<dbReference type="PANTHER" id="PTHR25462:SF299">
    <property type="entry name" value="E3 UBIQUITIN-PROTEIN LIGASE TRIM56"/>
    <property type="match status" value="1"/>
</dbReference>
<dbReference type="OrthoDB" id="264520at2759"/>
<dbReference type="InterPro" id="IPR000315">
    <property type="entry name" value="Znf_B-box"/>
</dbReference>
<dbReference type="PANTHER" id="PTHR25462">
    <property type="entry name" value="BONUS, ISOFORM C-RELATED"/>
    <property type="match status" value="1"/>
</dbReference>
<dbReference type="GO" id="GO:0008270">
    <property type="term" value="F:zinc ion binding"/>
    <property type="evidence" value="ECO:0007669"/>
    <property type="project" value="UniProtKB-KW"/>
</dbReference>
<feature type="domain" description="B box-type" evidence="12">
    <location>
        <begin position="150"/>
        <end position="191"/>
    </location>
</feature>
<evidence type="ECO:0000256" key="3">
    <source>
        <dbReference type="ARBA" id="ARBA00012483"/>
    </source>
</evidence>
<sequence>MAQAFISLPDLIREDYLSCKICFELYKNPKLLPCLHTYCQHCLELLVKRNYLKCPECRMEVNVKDGIANLKTNFFINNLLDLFETKKIKDFGCTICCSSQPVIARCLDCNDFLCQSCTQGHHCSRQTRNHKVVNLNEFLDGLYDEEVRLRQEIYCQDHQREPLRFFCKTCNSAICRDCRLLVHIQHEVGSMPDEVRKKRPEVKKMIEGLDSNIMNICKQQKVVKESIEKLKASGDSIKEHITDYVNKITAHLTEQKEAALERLATFQKEQMEEYLSVMHELRSQMDKAINTKKFSQEVMDVGKDYEIMYLEKTMRNQIQELQTFKPQQLETKIPLLDIDLNEILSKLPPLFVVFSEDSKTHDLDISEEDLYSNKQPKNAVSSNSATNAPLVTTQNPQPNNSCFNPRPLRKLFCTNTFDIDVDEENDYEPKVTGIAAFPGEGGILVVDSENNEIKRFSFNGDLRRSIELTDDDNITVCSVVICGNTLACSASCYLYFLSLGGNFQHKLKMRGGQDDDYKYPITSFESEYVAVSEGTLCSISLYNTKGECLDRVRPCGYEGGRFLFIAINSLENFIVADFTMQQIVIFERSGQIIYILNSSNSILTKPFSLCVDDSDNILVVSTNEVIAFSADGENGEVLLNANNGVTKPRLVCIDSHGRLVLLHDNTRISIYEFHTGSE</sequence>
<dbReference type="InterPro" id="IPR011044">
    <property type="entry name" value="Quino_amine_DH_bsu"/>
</dbReference>
<feature type="domain" description="B box-type" evidence="12">
    <location>
        <begin position="93"/>
        <end position="135"/>
    </location>
</feature>
<dbReference type="EC" id="2.3.2.27" evidence="3"/>
<feature type="compositionally biased region" description="Polar residues" evidence="10">
    <location>
        <begin position="372"/>
        <end position="399"/>
    </location>
</feature>
<dbReference type="Gene3D" id="3.30.40.10">
    <property type="entry name" value="Zinc/RING finger domain, C3HC4 (zinc finger)"/>
    <property type="match status" value="1"/>
</dbReference>
<gene>
    <name evidence="14 15" type="primary">LOC117352361</name>
</gene>
<dbReference type="InterPro" id="IPR013083">
    <property type="entry name" value="Znf_RING/FYVE/PHD"/>
</dbReference>
<organism evidence="13 14">
    <name type="scientific">Geotrypetes seraphini</name>
    <name type="common">Gaboon caecilian</name>
    <name type="synonym">Caecilia seraphini</name>
    <dbReference type="NCBI Taxonomy" id="260995"/>
    <lineage>
        <taxon>Eukaryota</taxon>
        <taxon>Metazoa</taxon>
        <taxon>Chordata</taxon>
        <taxon>Craniata</taxon>
        <taxon>Vertebrata</taxon>
        <taxon>Euteleostomi</taxon>
        <taxon>Amphibia</taxon>
        <taxon>Gymnophiona</taxon>
        <taxon>Geotrypetes</taxon>
    </lineage>
</organism>
<dbReference type="InterPro" id="IPR017907">
    <property type="entry name" value="Znf_RING_CS"/>
</dbReference>
<evidence type="ECO:0000256" key="6">
    <source>
        <dbReference type="ARBA" id="ARBA00022771"/>
    </source>
</evidence>